<name>A0A8K0NMK0_9HYPO</name>
<protein>
    <submittedName>
        <fullName evidence="2">Uncharacterized protein</fullName>
    </submittedName>
</protein>
<feature type="compositionally biased region" description="Acidic residues" evidence="1">
    <location>
        <begin position="349"/>
        <end position="358"/>
    </location>
</feature>
<sequence length="419" mass="47287">MGSANDLPPKKQSNKRKRGISLGETSYSAQRKVITPHNSWSSSRQRQLSLAGLTDEDEDPSQDIRHFPHRGIQHGECKFTSSEEESDPDAVKGLHAHSITSRRTKAMHRGNRLDMLLRCTHQLLDDGKVSRSAKIFGVILHLRIDGRPVDVRQHNLWALGAEIIMRTGEEDNLRKLGLQSTPSDGAGSYTHIRVPTRWGSNTNISRLRAYMEELIQRYPYDRRFPNTVSAVDFQFALFACEIFNCYAEYSAEILRLGEEQESRRSAASPRQVICGNSVGMEDERDEVTTPDRCLFRKVKEQACRRIGAIASKIDAMMENPPYSANKFFLHLQATVSLILADLLASSADDDYDDDDDTVDDRNSPRAATTQNKANVLLKRLLRPTKHSTPSLLDVSVQRMCQNQQPQQQSFHASLPIRGT</sequence>
<dbReference type="Proteomes" id="UP000811619">
    <property type="component" value="Unassembled WGS sequence"/>
</dbReference>
<dbReference type="EMBL" id="SRPY01000168">
    <property type="protein sequence ID" value="KAG5927614.1"/>
    <property type="molecule type" value="Genomic_DNA"/>
</dbReference>
<feature type="region of interest" description="Disordered" evidence="1">
    <location>
        <begin position="1"/>
        <end position="72"/>
    </location>
</feature>
<dbReference type="GO" id="GO:0070860">
    <property type="term" value="C:RNA polymerase I core factor complex"/>
    <property type="evidence" value="ECO:0007669"/>
    <property type="project" value="TreeGrafter"/>
</dbReference>
<dbReference type="GO" id="GO:0001164">
    <property type="term" value="F:RNA polymerase I core promoter sequence-specific DNA binding"/>
    <property type="evidence" value="ECO:0007669"/>
    <property type="project" value="TreeGrafter"/>
</dbReference>
<evidence type="ECO:0000256" key="1">
    <source>
        <dbReference type="SAM" id="MobiDB-lite"/>
    </source>
</evidence>
<proteinExistence type="predicted"/>
<organism evidence="2 3">
    <name type="scientific">Claviceps africana</name>
    <dbReference type="NCBI Taxonomy" id="83212"/>
    <lineage>
        <taxon>Eukaryota</taxon>
        <taxon>Fungi</taxon>
        <taxon>Dikarya</taxon>
        <taxon>Ascomycota</taxon>
        <taxon>Pezizomycotina</taxon>
        <taxon>Sordariomycetes</taxon>
        <taxon>Hypocreomycetidae</taxon>
        <taxon>Hypocreales</taxon>
        <taxon>Clavicipitaceae</taxon>
        <taxon>Claviceps</taxon>
    </lineage>
</organism>
<evidence type="ECO:0000313" key="3">
    <source>
        <dbReference type="Proteomes" id="UP000811619"/>
    </source>
</evidence>
<feature type="compositionally biased region" description="Low complexity" evidence="1">
    <location>
        <begin position="41"/>
        <end position="50"/>
    </location>
</feature>
<dbReference type="PANTHER" id="PTHR28244:SF1">
    <property type="entry name" value="RNA POLYMERASE I-SPECIFIC TRANSCRIPTION INITIATION FACTOR RRN11"/>
    <property type="match status" value="1"/>
</dbReference>
<dbReference type="InterPro" id="IPR053029">
    <property type="entry name" value="RNA_pol_I-specific_init_factor"/>
</dbReference>
<evidence type="ECO:0000313" key="2">
    <source>
        <dbReference type="EMBL" id="KAG5927614.1"/>
    </source>
</evidence>
<gene>
    <name evidence="2" type="ORF">E4U42_002034</name>
</gene>
<keyword evidence="3" id="KW-1185">Reference proteome</keyword>
<comment type="caution">
    <text evidence="2">The sequence shown here is derived from an EMBL/GenBank/DDBJ whole genome shotgun (WGS) entry which is preliminary data.</text>
</comment>
<dbReference type="PANTHER" id="PTHR28244">
    <property type="entry name" value="RNA POLYMERASE I-SPECIFIC TRANSCRIPTION INITIATION FACTOR RRN11"/>
    <property type="match status" value="1"/>
</dbReference>
<dbReference type="OrthoDB" id="2159786at2759"/>
<dbReference type="AlphaFoldDB" id="A0A8K0NMK0"/>
<dbReference type="GO" id="GO:0017025">
    <property type="term" value="F:TBP-class protein binding"/>
    <property type="evidence" value="ECO:0007669"/>
    <property type="project" value="TreeGrafter"/>
</dbReference>
<feature type="region of interest" description="Disordered" evidence="1">
    <location>
        <begin position="349"/>
        <end position="371"/>
    </location>
</feature>
<dbReference type="GO" id="GO:0042790">
    <property type="term" value="P:nucleolar large rRNA transcription by RNA polymerase I"/>
    <property type="evidence" value="ECO:0007669"/>
    <property type="project" value="TreeGrafter"/>
</dbReference>
<accession>A0A8K0NMK0</accession>
<reference evidence="2" key="1">
    <citation type="journal article" date="2020" name="bioRxiv">
        <title>Whole genome comparisons of ergot fungi reveals the divergence and evolution of species within the genus Claviceps are the result of varying mechanisms driving genome evolution and host range expansion.</title>
        <authorList>
            <person name="Wyka S.A."/>
            <person name="Mondo S.J."/>
            <person name="Liu M."/>
            <person name="Dettman J."/>
            <person name="Nalam V."/>
            <person name="Broders K.D."/>
        </authorList>
    </citation>
    <scope>NUCLEOTIDE SEQUENCE</scope>
    <source>
        <strain evidence="2">CCC 489</strain>
    </source>
</reference>